<name>A0A168T5Z8_ABSGL</name>
<dbReference type="InterPro" id="IPR009210">
    <property type="entry name" value="ASCC1"/>
</dbReference>
<dbReference type="Pfam" id="PF10469">
    <property type="entry name" value="AKAP7_NLS"/>
    <property type="match status" value="1"/>
</dbReference>
<dbReference type="GO" id="GO:0006355">
    <property type="term" value="P:regulation of DNA-templated transcription"/>
    <property type="evidence" value="ECO:0007669"/>
    <property type="project" value="TreeGrafter"/>
</dbReference>
<dbReference type="GO" id="GO:0006307">
    <property type="term" value="P:DNA alkylation repair"/>
    <property type="evidence" value="ECO:0007669"/>
    <property type="project" value="InterPro"/>
</dbReference>
<evidence type="ECO:0000313" key="4">
    <source>
        <dbReference type="Proteomes" id="UP000078561"/>
    </source>
</evidence>
<reference evidence="3" key="1">
    <citation type="submission" date="2016-04" db="EMBL/GenBank/DDBJ databases">
        <authorList>
            <person name="Evans L.H."/>
            <person name="Alamgir A."/>
            <person name="Owens N."/>
            <person name="Weber N.D."/>
            <person name="Virtaneva K."/>
            <person name="Barbian K."/>
            <person name="Babar A."/>
            <person name="Rosenke K."/>
        </authorList>
    </citation>
    <scope>NUCLEOTIDE SEQUENCE [LARGE SCALE GENOMIC DNA]</scope>
    <source>
        <strain evidence="3">CBS 101.48</strain>
    </source>
</reference>
<dbReference type="InterPro" id="IPR009097">
    <property type="entry name" value="Cyclic_Pdiesterase"/>
</dbReference>
<dbReference type="STRING" id="4829.A0A168T5Z8"/>
<evidence type="ECO:0000256" key="1">
    <source>
        <dbReference type="SAM" id="MobiDB-lite"/>
    </source>
</evidence>
<dbReference type="InterPro" id="IPR019510">
    <property type="entry name" value="AKAP7-like_phosphoesterase"/>
</dbReference>
<dbReference type="PANTHER" id="PTHR13360:SF1">
    <property type="entry name" value="ACTIVATING SIGNAL COINTEGRATOR 1 COMPLEX SUBUNIT 1"/>
    <property type="match status" value="1"/>
</dbReference>
<dbReference type="EMBL" id="LT555132">
    <property type="protein sequence ID" value="SAM09528.1"/>
    <property type="molecule type" value="Genomic_DNA"/>
</dbReference>
<gene>
    <name evidence="3" type="primary">ABSGL_15222.1 scaffold 16253</name>
</gene>
<evidence type="ECO:0000313" key="3">
    <source>
        <dbReference type="EMBL" id="SAM09528.1"/>
    </source>
</evidence>
<feature type="domain" description="A-kinase anchor protein 7-like phosphoesterase" evidence="2">
    <location>
        <begin position="50"/>
        <end position="178"/>
    </location>
</feature>
<keyword evidence="4" id="KW-1185">Reference proteome</keyword>
<dbReference type="InParanoid" id="A0A168T5Z8"/>
<dbReference type="Proteomes" id="UP000078561">
    <property type="component" value="Unassembled WGS sequence"/>
</dbReference>
<dbReference type="GO" id="GO:0005634">
    <property type="term" value="C:nucleus"/>
    <property type="evidence" value="ECO:0007669"/>
    <property type="project" value="TreeGrafter"/>
</dbReference>
<feature type="region of interest" description="Disordered" evidence="1">
    <location>
        <begin position="1"/>
        <end position="44"/>
    </location>
</feature>
<sequence>MPFAPHLKSQHAGFDSGRCMGTSRAQPSKNQHPSVHSVSTTRRIKPHHRPTHFISFPVTLPTLTEALYANTFVSTLDPASLIAPENLHITAGVLSLPTPDDLQKATALFQDHCSTVTQHNHPLKVAIPHLDVMQQDPKKTHVLYARVCDISDDKPLAHLCESLRRVMMDHGYMSPENRPFKGAHDEESRLMPRRFWTPSKIMRGVRLD</sequence>
<protein>
    <recommendedName>
        <fullName evidence="2">A-kinase anchor protein 7-like phosphoesterase domain-containing protein</fullName>
    </recommendedName>
</protein>
<dbReference type="SUPFAM" id="SSF55144">
    <property type="entry name" value="LigT-like"/>
    <property type="match status" value="1"/>
</dbReference>
<dbReference type="AlphaFoldDB" id="A0A168T5Z8"/>
<proteinExistence type="predicted"/>
<dbReference type="Gene3D" id="3.90.1140.10">
    <property type="entry name" value="Cyclic phosphodiesterase"/>
    <property type="match status" value="1"/>
</dbReference>
<dbReference type="PANTHER" id="PTHR13360">
    <property type="entry name" value="ACTIVATING SIGNAL COINTEGRATOR 1 COMPLEX SUBUNIT 1"/>
    <property type="match status" value="1"/>
</dbReference>
<feature type="compositionally biased region" description="Polar residues" evidence="1">
    <location>
        <begin position="23"/>
        <end position="41"/>
    </location>
</feature>
<accession>A0A168T5Z8</accession>
<dbReference type="OrthoDB" id="277832at2759"/>
<organism evidence="3">
    <name type="scientific">Absidia glauca</name>
    <name type="common">Pin mould</name>
    <dbReference type="NCBI Taxonomy" id="4829"/>
    <lineage>
        <taxon>Eukaryota</taxon>
        <taxon>Fungi</taxon>
        <taxon>Fungi incertae sedis</taxon>
        <taxon>Mucoromycota</taxon>
        <taxon>Mucoromycotina</taxon>
        <taxon>Mucoromycetes</taxon>
        <taxon>Mucorales</taxon>
        <taxon>Cunninghamellaceae</taxon>
        <taxon>Absidia</taxon>
    </lineage>
</organism>
<evidence type="ECO:0000259" key="2">
    <source>
        <dbReference type="Pfam" id="PF10469"/>
    </source>
</evidence>